<sequence length="94" mass="11122">MFSYLPEKSLRRFEIDCKTKLYGHNSIECEVKNCFEIRERRIRISSKNLSIYSVGIRIFFLKSNGICGELKRFQLKINEGKHVEPQATCFLQFP</sequence>
<dbReference type="EMBL" id="BMAW01051271">
    <property type="protein sequence ID" value="GFS79460.1"/>
    <property type="molecule type" value="Genomic_DNA"/>
</dbReference>
<name>A0A8X6MV14_NEPPI</name>
<dbReference type="Proteomes" id="UP000887013">
    <property type="component" value="Unassembled WGS sequence"/>
</dbReference>
<evidence type="ECO:0000313" key="1">
    <source>
        <dbReference type="EMBL" id="GFS79460.1"/>
    </source>
</evidence>
<gene>
    <name evidence="1" type="ORF">NPIL_68901</name>
</gene>
<evidence type="ECO:0000313" key="2">
    <source>
        <dbReference type="Proteomes" id="UP000887013"/>
    </source>
</evidence>
<accession>A0A8X6MV14</accession>
<keyword evidence="2" id="KW-1185">Reference proteome</keyword>
<reference evidence="1" key="1">
    <citation type="submission" date="2020-08" db="EMBL/GenBank/DDBJ databases">
        <title>Multicomponent nature underlies the extraordinary mechanical properties of spider dragline silk.</title>
        <authorList>
            <person name="Kono N."/>
            <person name="Nakamura H."/>
            <person name="Mori M."/>
            <person name="Yoshida Y."/>
            <person name="Ohtoshi R."/>
            <person name="Malay A.D."/>
            <person name="Moran D.A.P."/>
            <person name="Tomita M."/>
            <person name="Numata K."/>
            <person name="Arakawa K."/>
        </authorList>
    </citation>
    <scope>NUCLEOTIDE SEQUENCE</scope>
</reference>
<proteinExistence type="predicted"/>
<comment type="caution">
    <text evidence="1">The sequence shown here is derived from an EMBL/GenBank/DDBJ whole genome shotgun (WGS) entry which is preliminary data.</text>
</comment>
<dbReference type="AlphaFoldDB" id="A0A8X6MV14"/>
<organism evidence="1 2">
    <name type="scientific">Nephila pilipes</name>
    <name type="common">Giant wood spider</name>
    <name type="synonym">Nephila maculata</name>
    <dbReference type="NCBI Taxonomy" id="299642"/>
    <lineage>
        <taxon>Eukaryota</taxon>
        <taxon>Metazoa</taxon>
        <taxon>Ecdysozoa</taxon>
        <taxon>Arthropoda</taxon>
        <taxon>Chelicerata</taxon>
        <taxon>Arachnida</taxon>
        <taxon>Araneae</taxon>
        <taxon>Araneomorphae</taxon>
        <taxon>Entelegynae</taxon>
        <taxon>Araneoidea</taxon>
        <taxon>Nephilidae</taxon>
        <taxon>Nephila</taxon>
    </lineage>
</organism>
<protein>
    <submittedName>
        <fullName evidence="1">Uncharacterized protein</fullName>
    </submittedName>
</protein>